<dbReference type="AlphaFoldDB" id="A0A9W7EGV4"/>
<evidence type="ECO:0000256" key="1">
    <source>
        <dbReference type="SAM" id="SignalP"/>
    </source>
</evidence>
<feature type="signal peptide" evidence="1">
    <location>
        <begin position="1"/>
        <end position="18"/>
    </location>
</feature>
<feature type="chain" id="PRO_5040795529" evidence="1">
    <location>
        <begin position="19"/>
        <end position="182"/>
    </location>
</feature>
<comment type="caution">
    <text evidence="2">The sequence shown here is derived from an EMBL/GenBank/DDBJ whole genome shotgun (WGS) entry which is preliminary data.</text>
</comment>
<dbReference type="Proteomes" id="UP001162640">
    <property type="component" value="Unassembled WGS sequence"/>
</dbReference>
<reference evidence="3" key="1">
    <citation type="journal article" date="2023" name="Commun. Biol.">
        <title>Genome analysis of Parmales, the sister group of diatoms, reveals the evolutionary specialization of diatoms from phago-mixotrophs to photoautotrophs.</title>
        <authorList>
            <person name="Ban H."/>
            <person name="Sato S."/>
            <person name="Yoshikawa S."/>
            <person name="Yamada K."/>
            <person name="Nakamura Y."/>
            <person name="Ichinomiya M."/>
            <person name="Sato N."/>
            <person name="Blanc-Mathieu R."/>
            <person name="Endo H."/>
            <person name="Kuwata A."/>
            <person name="Ogata H."/>
        </authorList>
    </citation>
    <scope>NUCLEOTIDE SEQUENCE [LARGE SCALE GENOMIC DNA]</scope>
</reference>
<sequence length="182" mass="19306">MAAAPLALLLLSPTSTAAASIPLSTGAFDPSNFKPVCSASDGFYRALQGSAQTVIGSDNYVEYGPLIAGGLLRIRLELCVVESYFNEAVVPFIKQNGISWVLPLHETVETFVAGTIFALATTFIMVGSTKLVTVVVTYADLFVGGPCRLLGNFFFDRAQGKVSLVSSSSSAPLCLSCIFMYR</sequence>
<evidence type="ECO:0000313" key="3">
    <source>
        <dbReference type="Proteomes" id="UP001162640"/>
    </source>
</evidence>
<accession>A0A9W7EGV4</accession>
<proteinExistence type="predicted"/>
<protein>
    <submittedName>
        <fullName evidence="2">Uncharacterized protein</fullName>
    </submittedName>
</protein>
<organism evidence="2 3">
    <name type="scientific">Triparma laevis f. inornata</name>
    <dbReference type="NCBI Taxonomy" id="1714386"/>
    <lineage>
        <taxon>Eukaryota</taxon>
        <taxon>Sar</taxon>
        <taxon>Stramenopiles</taxon>
        <taxon>Ochrophyta</taxon>
        <taxon>Bolidophyceae</taxon>
        <taxon>Parmales</taxon>
        <taxon>Triparmaceae</taxon>
        <taxon>Triparma</taxon>
    </lineage>
</organism>
<evidence type="ECO:0000313" key="2">
    <source>
        <dbReference type="EMBL" id="GMH80599.1"/>
    </source>
</evidence>
<keyword evidence="1" id="KW-0732">Signal</keyword>
<dbReference type="EMBL" id="BLQM01000285">
    <property type="protein sequence ID" value="GMH80599.1"/>
    <property type="molecule type" value="Genomic_DNA"/>
</dbReference>
<gene>
    <name evidence="2" type="ORF">TL16_g08614</name>
</gene>
<name>A0A9W7EGV4_9STRA</name>